<comment type="caution">
    <text evidence="3">The sequence shown here is derived from an EMBL/GenBank/DDBJ whole genome shotgun (WGS) entry which is preliminary data.</text>
</comment>
<dbReference type="Pfam" id="PF25545">
    <property type="entry name" value="DUF7924"/>
    <property type="match status" value="1"/>
</dbReference>
<dbReference type="EMBL" id="BAAFSV010000001">
    <property type="protein sequence ID" value="GAB1312001.1"/>
    <property type="molecule type" value="Genomic_DNA"/>
</dbReference>
<evidence type="ECO:0000259" key="2">
    <source>
        <dbReference type="Pfam" id="PF25545"/>
    </source>
</evidence>
<evidence type="ECO:0000313" key="3">
    <source>
        <dbReference type="EMBL" id="GAB1312001.1"/>
    </source>
</evidence>
<feature type="domain" description="DUF7924" evidence="2">
    <location>
        <begin position="93"/>
        <end position="151"/>
    </location>
</feature>
<evidence type="ECO:0000256" key="1">
    <source>
        <dbReference type="SAM" id="MobiDB-lite"/>
    </source>
</evidence>
<name>A0ABQ0G2L5_9PEZI</name>
<dbReference type="Proteomes" id="UP001628179">
    <property type="component" value="Unassembled WGS sequence"/>
</dbReference>
<organism evidence="3 4">
    <name type="scientific">Madurella fahalii</name>
    <dbReference type="NCBI Taxonomy" id="1157608"/>
    <lineage>
        <taxon>Eukaryota</taxon>
        <taxon>Fungi</taxon>
        <taxon>Dikarya</taxon>
        <taxon>Ascomycota</taxon>
        <taxon>Pezizomycotina</taxon>
        <taxon>Sordariomycetes</taxon>
        <taxon>Sordariomycetidae</taxon>
        <taxon>Sordariales</taxon>
        <taxon>Sordariales incertae sedis</taxon>
        <taxon>Madurella</taxon>
    </lineage>
</organism>
<protein>
    <recommendedName>
        <fullName evidence="2">DUF7924 domain-containing protein</fullName>
    </recommendedName>
</protein>
<proteinExistence type="predicted"/>
<dbReference type="RefSeq" id="XP_070913734.1">
    <property type="nucleotide sequence ID" value="XM_071057633.1"/>
</dbReference>
<feature type="compositionally biased region" description="Basic residues" evidence="1">
    <location>
        <begin position="1"/>
        <end position="20"/>
    </location>
</feature>
<dbReference type="GeneID" id="98172956"/>
<feature type="region of interest" description="Disordered" evidence="1">
    <location>
        <begin position="1"/>
        <end position="38"/>
    </location>
</feature>
<dbReference type="InterPro" id="IPR057684">
    <property type="entry name" value="DUF7924"/>
</dbReference>
<accession>A0ABQ0G2L5</accession>
<evidence type="ECO:0000313" key="4">
    <source>
        <dbReference type="Proteomes" id="UP001628179"/>
    </source>
</evidence>
<gene>
    <name evidence="3" type="ORF">MFIFM68171_02211</name>
</gene>
<reference evidence="3 4" key="1">
    <citation type="submission" date="2024-09" db="EMBL/GenBank/DDBJ databases">
        <title>Itraconazole resistance in Madurella fahalii resulting from another homologue of gene encoding cytochrome P450 14-alpha sterol demethylase (CYP51).</title>
        <authorList>
            <person name="Yoshioka I."/>
            <person name="Fahal A.H."/>
            <person name="Kaneko S."/>
            <person name="Yaguchi T."/>
        </authorList>
    </citation>
    <scope>NUCLEOTIDE SEQUENCE [LARGE SCALE GENOMIC DNA]</scope>
    <source>
        <strain evidence="3 4">IFM 68171</strain>
    </source>
</reference>
<keyword evidence="4" id="KW-1185">Reference proteome</keyword>
<sequence length="152" mass="17538">MDRHLLARKKSSSTLSRKRWNPATSATPSDQKPREEKSAPYRDMRYPLLLQTKGLYMDISELGITDVSKHLIKDLLSTEQLVPKETLFDDDIFVDACRNLENKNEARIIFAISRLIVPSVESLALRNKNYKRLVESINEGWNNSVPLTRPRL</sequence>